<evidence type="ECO:0000313" key="2">
    <source>
        <dbReference type="Proteomes" id="UP000182498"/>
    </source>
</evidence>
<dbReference type="EMBL" id="FAUH01000013">
    <property type="protein sequence ID" value="CUU66631.1"/>
    <property type="molecule type" value="Genomic_DNA"/>
</dbReference>
<dbReference type="AlphaFoldDB" id="A0A0X2NPJ7"/>
<keyword evidence="2" id="KW-1185">Reference proteome</keyword>
<organism evidence="1 2">
    <name type="scientific">Corynebacterium variabile</name>
    <dbReference type="NCBI Taxonomy" id="1727"/>
    <lineage>
        <taxon>Bacteria</taxon>
        <taxon>Bacillati</taxon>
        <taxon>Actinomycetota</taxon>
        <taxon>Actinomycetes</taxon>
        <taxon>Mycobacteriales</taxon>
        <taxon>Corynebacteriaceae</taxon>
        <taxon>Corynebacterium</taxon>
    </lineage>
</organism>
<gene>
    <name evidence="1" type="ORF">CVAR292_01978</name>
</gene>
<sequence>MLGYGGLSHAEGRVARIAHEWETLRAAHARGEIPLPVLLGRFTAMADELASVEASPQHPSLTAARESAADLRHRISLHTVTLALRPLVLPGVAPLPSAGHPVNALPELWHRHRHDPVRRPSHQDAVGHPGPGGAPLDGEGGRLTDGFRTHWVDVPLAAAADPATPLSEIDALTDHSVAVLRRYGAGAAEIAGLRARVLLATGRLEQARELMELVGEAPCGVEELAVVGGTVALLRGDLDTLLRVLCHGEDTGLAAGTGSSVQWTLLTAASLVPLAHMVDTTTTVDRIAGIVATATGVPELEPAMLHVAGYLALAGVPETALSLLVRTVDITDPPAAAAPVLRAVAETGWSADPAADLGARRLVAGGPTVRELADGLSEQLREQAVCCDARNGRMMWTTLVPEALEYPVPLIDAADLVGIPALGGLALPAALPTALPGAFPGGTTDPADLAELPGVGPVDLASFDATDALCATVMYTLLGLTDAADCVVDRMRFLTADDGDPVVLDVAAEFVRRSDCAAGHGVGCFACARQIAPSARGLLTEVDRMVRECACAGTAHDAPGRVRTMTRLWSDAHPLVRHLIDLDILLSGALATRPSAEYAVQGLWTALRLLPRAVPLTGGALVEAETGRGIVDATVITAVTASARSLPAPPSASPLGLVDHVADLADLADALVTAGACHEACTVAAAGLAAVGGNWVDTGVASGCAPGEAGADDDGPVRLLRARSAALSSLGNTAGADRCAEAAATAAEYRGRWRLAEACRVDAAARRA</sequence>
<name>A0A0X2NPJ7_9CORY</name>
<accession>A0A0X2NPJ7</accession>
<dbReference type="Proteomes" id="UP000182498">
    <property type="component" value="Unassembled WGS sequence"/>
</dbReference>
<evidence type="ECO:0000313" key="1">
    <source>
        <dbReference type="EMBL" id="CUU66631.1"/>
    </source>
</evidence>
<protein>
    <submittedName>
        <fullName evidence="1">Uncharacterized protein</fullName>
    </submittedName>
</protein>
<proteinExistence type="predicted"/>
<dbReference type="RefSeq" id="WP_255307726.1">
    <property type="nucleotide sequence ID" value="NZ_FAUH01000013.1"/>
</dbReference>
<reference evidence="2" key="1">
    <citation type="submission" date="2015-11" db="EMBL/GenBank/DDBJ databases">
        <authorList>
            <person name="Dugat-Bony E."/>
        </authorList>
    </citation>
    <scope>NUCLEOTIDE SEQUENCE [LARGE SCALE GENOMIC DNA]</scope>
    <source>
        <strain evidence="2">Mu292</strain>
    </source>
</reference>